<organism evidence="2 3">
    <name type="scientific">Bionectria ochroleuca</name>
    <name type="common">Gliocladium roseum</name>
    <dbReference type="NCBI Taxonomy" id="29856"/>
    <lineage>
        <taxon>Eukaryota</taxon>
        <taxon>Fungi</taxon>
        <taxon>Dikarya</taxon>
        <taxon>Ascomycota</taxon>
        <taxon>Pezizomycotina</taxon>
        <taxon>Sordariomycetes</taxon>
        <taxon>Hypocreomycetidae</taxon>
        <taxon>Hypocreales</taxon>
        <taxon>Bionectriaceae</taxon>
        <taxon>Clonostachys</taxon>
    </lineage>
</organism>
<sequence>MGWIHPVRNRRPARIRVVPAESLEREALVLEQLLCQLMALIPECRLRAESDGEVFEAAGVLAINSINSSLRLSIISRIIVRTGDELLNGGRRPNRKEGAIPSSSSNPPSK</sequence>
<feature type="region of interest" description="Disordered" evidence="1">
    <location>
        <begin position="88"/>
        <end position="110"/>
    </location>
</feature>
<evidence type="ECO:0000313" key="3">
    <source>
        <dbReference type="Proteomes" id="UP000616885"/>
    </source>
</evidence>
<dbReference type="EMBL" id="JADCTT010000002">
    <property type="protein sequence ID" value="KAF9756567.1"/>
    <property type="molecule type" value="Genomic_DNA"/>
</dbReference>
<evidence type="ECO:0000313" key="2">
    <source>
        <dbReference type="EMBL" id="KAF9756567.1"/>
    </source>
</evidence>
<proteinExistence type="predicted"/>
<dbReference type="AlphaFoldDB" id="A0A8H7TRJ1"/>
<feature type="compositionally biased region" description="Polar residues" evidence="1">
    <location>
        <begin position="101"/>
        <end position="110"/>
    </location>
</feature>
<evidence type="ECO:0000256" key="1">
    <source>
        <dbReference type="SAM" id="MobiDB-lite"/>
    </source>
</evidence>
<gene>
    <name evidence="2" type="ORF">IM811_007511</name>
</gene>
<dbReference type="Proteomes" id="UP000616885">
    <property type="component" value="Unassembled WGS sequence"/>
</dbReference>
<name>A0A8H7TRJ1_BIOOC</name>
<protein>
    <submittedName>
        <fullName evidence="2">Uncharacterized protein</fullName>
    </submittedName>
</protein>
<accession>A0A8H7TRJ1</accession>
<reference evidence="2" key="1">
    <citation type="submission" date="2020-10" db="EMBL/GenBank/DDBJ databases">
        <title>High-Quality Genome Resource of Clonostachys rosea strain S41 by Oxford Nanopore Long-Read Sequencing.</title>
        <authorList>
            <person name="Wang H."/>
        </authorList>
    </citation>
    <scope>NUCLEOTIDE SEQUENCE</scope>
    <source>
        <strain evidence="2">S41</strain>
    </source>
</reference>
<comment type="caution">
    <text evidence="2">The sequence shown here is derived from an EMBL/GenBank/DDBJ whole genome shotgun (WGS) entry which is preliminary data.</text>
</comment>